<comment type="pathway">
    <text evidence="2">Cofactor biosynthesis; tetrahydrofolate biosynthesis; 2-amino-4-hydroxy-6-hydroxymethyl-7,8-dihydropteridine diphosphate from 7,8-dihydroneopterin triphosphate: step 4/4.</text>
</comment>
<dbReference type="InterPro" id="IPR043133">
    <property type="entry name" value="GTP-CH-I_C/QueF"/>
</dbReference>
<dbReference type="PROSITE" id="PS00794">
    <property type="entry name" value="HPPK"/>
    <property type="match status" value="1"/>
</dbReference>
<dbReference type="EC" id="2.7.6.3" evidence="9"/>
<evidence type="ECO:0000256" key="7">
    <source>
        <dbReference type="ARBA" id="ARBA00022840"/>
    </source>
</evidence>
<dbReference type="GO" id="GO:0046656">
    <property type="term" value="P:folic acid biosynthetic process"/>
    <property type="evidence" value="ECO:0007669"/>
    <property type="project" value="UniProtKB-UniRule"/>
</dbReference>
<dbReference type="PANTHER" id="PTHR43071:SF1">
    <property type="entry name" value="2-AMINO-4-HYDROXY-6-HYDROXYMETHYLDIHYDROPTERIDINE PYROPHOSPHOKINASE"/>
    <property type="match status" value="1"/>
</dbReference>
<dbReference type="InterPro" id="IPR035907">
    <property type="entry name" value="Hppk_sf"/>
</dbReference>
<dbReference type="Gene3D" id="3.30.70.560">
    <property type="entry name" value="7,8-Dihydro-6-hydroxymethylpterin-pyrophosphokinase HPPK"/>
    <property type="match status" value="1"/>
</dbReference>
<dbReference type="InterPro" id="IPR006156">
    <property type="entry name" value="Dihydroneopterin_aldolase"/>
</dbReference>
<organism evidence="11 12">
    <name type="scientific">Clostridium fungisolvens</name>
    <dbReference type="NCBI Taxonomy" id="1604897"/>
    <lineage>
        <taxon>Bacteria</taxon>
        <taxon>Bacillati</taxon>
        <taxon>Bacillota</taxon>
        <taxon>Clostridia</taxon>
        <taxon>Eubacteriales</taxon>
        <taxon>Clostridiaceae</taxon>
        <taxon>Clostridium</taxon>
    </lineage>
</organism>
<dbReference type="InterPro" id="IPR000550">
    <property type="entry name" value="Hppk"/>
</dbReference>
<dbReference type="SUPFAM" id="SSF55620">
    <property type="entry name" value="Tetrahydrobiopterin biosynthesis enzymes-like"/>
    <property type="match status" value="1"/>
</dbReference>
<protein>
    <recommendedName>
        <fullName evidence="9">Bifunctional folate synthesis protein</fullName>
    </recommendedName>
    <domain>
        <recommendedName>
            <fullName evidence="9">Dihydroneopterin aldolase</fullName>
            <shortName evidence="9">DHNA</shortName>
            <ecNumber evidence="9">4.1.2.25</ecNumber>
        </recommendedName>
        <alternativeName>
            <fullName evidence="9">7,8-dihydroneopterin aldolase</fullName>
        </alternativeName>
    </domain>
    <domain>
        <recommendedName>
            <fullName evidence="9">2-amino-4-hydroxy-6-hydroxymethyldihydropteridine pyrophosphokinase</fullName>
            <ecNumber evidence="9">2.7.6.3</ecNumber>
        </recommendedName>
        <alternativeName>
            <fullName evidence="9">6-hydroxymethyl-7,8-dihydropterin pyrophosphokinase</fullName>
            <shortName evidence="9">PPPK</shortName>
        </alternativeName>
        <alternativeName>
            <fullName evidence="9">7,8-dihydro-6-hydroxymethylpterin pyrophosphokinase</fullName>
            <shortName evidence="9">HPPK</shortName>
        </alternativeName>
    </domain>
</protein>
<evidence type="ECO:0000256" key="9">
    <source>
        <dbReference type="RuleBase" id="RU362079"/>
    </source>
</evidence>
<dbReference type="Pfam" id="PF02152">
    <property type="entry name" value="FolB"/>
    <property type="match status" value="1"/>
</dbReference>
<comment type="function">
    <text evidence="9">Catalyzes the conversion of 7,8-dihydroneopterin to 6-hydroxymethyl-7,8-dihydropterin.</text>
</comment>
<dbReference type="GO" id="GO:0004150">
    <property type="term" value="F:dihydroneopterin aldolase activity"/>
    <property type="evidence" value="ECO:0007669"/>
    <property type="project" value="UniProtKB-UniRule"/>
</dbReference>
<keyword evidence="5" id="KW-0547">Nucleotide-binding</keyword>
<keyword evidence="6" id="KW-0418">Kinase</keyword>
<dbReference type="NCBIfam" id="TIGR00526">
    <property type="entry name" value="folB_dom"/>
    <property type="match status" value="1"/>
</dbReference>
<evidence type="ECO:0000256" key="5">
    <source>
        <dbReference type="ARBA" id="ARBA00022741"/>
    </source>
</evidence>
<feature type="domain" description="7,8-dihydro-6-hydroxymethylpterin-pyrophosphokinase" evidence="10">
    <location>
        <begin position="206"/>
        <end position="217"/>
    </location>
</feature>
<reference evidence="11 12" key="1">
    <citation type="submission" date="2020-07" db="EMBL/GenBank/DDBJ databases">
        <title>A new beta-1,3-glucan-decomposing anaerobic bacterium isolated from anoxic soil subjected to biological soil disinfestation.</title>
        <authorList>
            <person name="Ueki A."/>
            <person name="Tonouchi A."/>
        </authorList>
    </citation>
    <scope>NUCLEOTIDE SEQUENCE [LARGE SCALE GENOMIC DNA]</scope>
    <source>
        <strain evidence="11 12">TW1</strain>
    </source>
</reference>
<evidence type="ECO:0000256" key="8">
    <source>
        <dbReference type="ARBA" id="ARBA00022909"/>
    </source>
</evidence>
<evidence type="ECO:0000259" key="10">
    <source>
        <dbReference type="PROSITE" id="PS00794"/>
    </source>
</evidence>
<comment type="catalytic activity">
    <reaction evidence="1">
        <text>6-hydroxymethyl-7,8-dihydropterin + ATP = (7,8-dihydropterin-6-yl)methyl diphosphate + AMP + H(+)</text>
        <dbReference type="Rhea" id="RHEA:11412"/>
        <dbReference type="ChEBI" id="CHEBI:15378"/>
        <dbReference type="ChEBI" id="CHEBI:30616"/>
        <dbReference type="ChEBI" id="CHEBI:44841"/>
        <dbReference type="ChEBI" id="CHEBI:72950"/>
        <dbReference type="ChEBI" id="CHEBI:456215"/>
        <dbReference type="EC" id="2.7.6.3"/>
    </reaction>
</comment>
<dbReference type="EMBL" id="BLZR01000001">
    <property type="protein sequence ID" value="GFP75043.1"/>
    <property type="molecule type" value="Genomic_DNA"/>
</dbReference>
<gene>
    <name evidence="11" type="ORF">bsdtw1_01108</name>
</gene>
<evidence type="ECO:0000313" key="12">
    <source>
        <dbReference type="Proteomes" id="UP000580568"/>
    </source>
</evidence>
<keyword evidence="12" id="KW-1185">Reference proteome</keyword>
<keyword evidence="4" id="KW-0808">Transferase</keyword>
<sequence>MDKLYIENLELFAHHGVFGEEKSLGQKFIISLELFFNSREAAITGDLTKSVHYGELCHKLEKEFQRESYDLIETAAEKTAEFILREYTVLEAVKVTIKKPWAPIGKHLDYAAIEIYRKWNKAFIALGSNKGDKNSNLLTAIDIISKSGHTKVNKVSNFITTEPWGYENQEKFLNGAAEISTILSPRELIDYLLQVESELKRERIIKWGPRTIDLDVLIYDDVISSDEHIVIPHPRMHERLFVIEPLAEIAPYEFHPILRKRIYEIKEQLLSNLK</sequence>
<dbReference type="Gene3D" id="3.30.1130.10">
    <property type="match status" value="1"/>
</dbReference>
<dbReference type="GO" id="GO:0046654">
    <property type="term" value="P:tetrahydrofolate biosynthetic process"/>
    <property type="evidence" value="ECO:0007669"/>
    <property type="project" value="UniProtKB-UniRule"/>
</dbReference>
<comment type="caution">
    <text evidence="11">The sequence shown here is derived from an EMBL/GenBank/DDBJ whole genome shotgun (WGS) entry which is preliminary data.</text>
</comment>
<proteinExistence type="inferred from homology"/>
<dbReference type="NCBIfam" id="TIGR00525">
    <property type="entry name" value="folB"/>
    <property type="match status" value="1"/>
</dbReference>
<dbReference type="InterPro" id="IPR006157">
    <property type="entry name" value="FolB_dom"/>
</dbReference>
<dbReference type="AlphaFoldDB" id="A0A6V8SJG2"/>
<dbReference type="Pfam" id="PF01288">
    <property type="entry name" value="HPPK"/>
    <property type="match status" value="1"/>
</dbReference>
<comment type="similarity">
    <text evidence="3">In the N-terminal section; belongs to the DHNA family.</text>
</comment>
<dbReference type="RefSeq" id="WP_183276575.1">
    <property type="nucleotide sequence ID" value="NZ_BLZR01000001.1"/>
</dbReference>
<dbReference type="EC" id="4.1.2.25" evidence="9"/>
<evidence type="ECO:0000256" key="4">
    <source>
        <dbReference type="ARBA" id="ARBA00022679"/>
    </source>
</evidence>
<accession>A0A6V8SJG2</accession>
<dbReference type="SMART" id="SM00905">
    <property type="entry name" value="FolB"/>
    <property type="match status" value="1"/>
</dbReference>
<dbReference type="GO" id="GO:0005524">
    <property type="term" value="F:ATP binding"/>
    <property type="evidence" value="ECO:0007669"/>
    <property type="project" value="UniProtKB-KW"/>
</dbReference>
<evidence type="ECO:0000256" key="3">
    <source>
        <dbReference type="ARBA" id="ARBA00009640"/>
    </source>
</evidence>
<evidence type="ECO:0000256" key="1">
    <source>
        <dbReference type="ARBA" id="ARBA00000198"/>
    </source>
</evidence>
<dbReference type="Proteomes" id="UP000580568">
    <property type="component" value="Unassembled WGS sequence"/>
</dbReference>
<keyword evidence="9" id="KW-0456">Lyase</keyword>
<comment type="pathway">
    <text evidence="9">Cofactor biosynthesis; tetrahydrofolate biosynthesis; 2-amino-4-hydroxy-6-hydroxymethyl-7,8-dihydropteridine diphosphate from 7,8-dihydroneopterin triphosphate: step 3/4.</text>
</comment>
<dbReference type="UniPathway" id="UPA00077">
    <property type="reaction ID" value="UER00154"/>
</dbReference>
<evidence type="ECO:0000256" key="6">
    <source>
        <dbReference type="ARBA" id="ARBA00022777"/>
    </source>
</evidence>
<dbReference type="NCBIfam" id="TIGR01498">
    <property type="entry name" value="folK"/>
    <property type="match status" value="1"/>
</dbReference>
<dbReference type="GO" id="GO:0003848">
    <property type="term" value="F:2-amino-4-hydroxy-6-hydroxymethyldihydropteridine diphosphokinase activity"/>
    <property type="evidence" value="ECO:0007669"/>
    <property type="project" value="UniProtKB-EC"/>
</dbReference>
<comment type="catalytic activity">
    <reaction evidence="9">
        <text>7,8-dihydroneopterin = 6-hydroxymethyl-7,8-dihydropterin + glycolaldehyde</text>
        <dbReference type="Rhea" id="RHEA:10540"/>
        <dbReference type="ChEBI" id="CHEBI:17001"/>
        <dbReference type="ChEBI" id="CHEBI:17071"/>
        <dbReference type="ChEBI" id="CHEBI:44841"/>
        <dbReference type="EC" id="4.1.2.25"/>
    </reaction>
</comment>
<keyword evidence="8 9" id="KW-0289">Folate biosynthesis</keyword>
<dbReference type="PANTHER" id="PTHR43071">
    <property type="entry name" value="2-AMINO-4-HYDROXY-6-HYDROXYMETHYLDIHYDROPTERIDINE PYROPHOSPHOKINASE"/>
    <property type="match status" value="1"/>
</dbReference>
<comment type="similarity">
    <text evidence="9">Belongs to the DHNA family.</text>
</comment>
<evidence type="ECO:0000256" key="2">
    <source>
        <dbReference type="ARBA" id="ARBA00005051"/>
    </source>
</evidence>
<evidence type="ECO:0000313" key="11">
    <source>
        <dbReference type="EMBL" id="GFP75043.1"/>
    </source>
</evidence>
<name>A0A6V8SJG2_9CLOT</name>
<dbReference type="CDD" id="cd00483">
    <property type="entry name" value="HPPK"/>
    <property type="match status" value="1"/>
</dbReference>
<dbReference type="CDD" id="cd00534">
    <property type="entry name" value="DHNA_DHNTPE"/>
    <property type="match status" value="1"/>
</dbReference>
<keyword evidence="7" id="KW-0067">ATP-binding</keyword>
<dbReference type="GO" id="GO:0016301">
    <property type="term" value="F:kinase activity"/>
    <property type="evidence" value="ECO:0007669"/>
    <property type="project" value="UniProtKB-KW"/>
</dbReference>
<dbReference type="SUPFAM" id="SSF55083">
    <property type="entry name" value="6-hydroxymethyl-7,8-dihydropterin pyrophosphokinase, HPPK"/>
    <property type="match status" value="1"/>
</dbReference>